<dbReference type="EMBL" id="RCHS01004097">
    <property type="protein sequence ID" value="RMX37551.1"/>
    <property type="molecule type" value="Genomic_DNA"/>
</dbReference>
<keyword evidence="2" id="KW-1185">Reference proteome</keyword>
<accession>A0A3M6T868</accession>
<evidence type="ECO:0000313" key="2">
    <source>
        <dbReference type="Proteomes" id="UP000275408"/>
    </source>
</evidence>
<feature type="non-terminal residue" evidence="1">
    <location>
        <position position="1"/>
    </location>
</feature>
<reference evidence="1 2" key="1">
    <citation type="journal article" date="2018" name="Sci. Rep.">
        <title>Comparative analysis of the Pocillopora damicornis genome highlights role of immune system in coral evolution.</title>
        <authorList>
            <person name="Cunning R."/>
            <person name="Bay R.A."/>
            <person name="Gillette P."/>
            <person name="Baker A.C."/>
            <person name="Traylor-Knowles N."/>
        </authorList>
    </citation>
    <scope>NUCLEOTIDE SEQUENCE [LARGE SCALE GENOMIC DNA]</scope>
    <source>
        <strain evidence="1">RSMAS</strain>
        <tissue evidence="1">Whole animal</tissue>
    </source>
</reference>
<protein>
    <recommendedName>
        <fullName evidence="3">Integrase zinc-binding domain-containing protein</fullName>
    </recommendedName>
</protein>
<gene>
    <name evidence="1" type="ORF">pdam_00024134</name>
</gene>
<comment type="caution">
    <text evidence="1">The sequence shown here is derived from an EMBL/GenBank/DDBJ whole genome shotgun (WGS) entry which is preliminary data.</text>
</comment>
<organism evidence="1 2">
    <name type="scientific">Pocillopora damicornis</name>
    <name type="common">Cauliflower coral</name>
    <name type="synonym">Millepora damicornis</name>
    <dbReference type="NCBI Taxonomy" id="46731"/>
    <lineage>
        <taxon>Eukaryota</taxon>
        <taxon>Metazoa</taxon>
        <taxon>Cnidaria</taxon>
        <taxon>Anthozoa</taxon>
        <taxon>Hexacorallia</taxon>
        <taxon>Scleractinia</taxon>
        <taxon>Astrocoeniina</taxon>
        <taxon>Pocilloporidae</taxon>
        <taxon>Pocillopora</taxon>
    </lineage>
</organism>
<proteinExistence type="predicted"/>
<sequence length="139" mass="15473">EIVKQAHKTTLHGGVSMTMAEVPRLPRLLRFAKRVVKQCYGCKRFQAQPLRNPPPGHLLKSRTEGNTLFDVIGVDFAGHMKHDGHPIIKLYTKGDCGAAGTVTSSKDERHNTLCTGFSFVVWTEEVSSLEIRVRPALCF</sequence>
<dbReference type="AlphaFoldDB" id="A0A3M6T868"/>
<dbReference type="OrthoDB" id="5982966at2759"/>
<evidence type="ECO:0008006" key="3">
    <source>
        <dbReference type="Google" id="ProtNLM"/>
    </source>
</evidence>
<dbReference type="Proteomes" id="UP000275408">
    <property type="component" value="Unassembled WGS sequence"/>
</dbReference>
<evidence type="ECO:0000313" key="1">
    <source>
        <dbReference type="EMBL" id="RMX37551.1"/>
    </source>
</evidence>
<name>A0A3M6T868_POCDA</name>